<keyword evidence="3" id="KW-1185">Reference proteome</keyword>
<dbReference type="NCBIfam" id="TIGR03519">
    <property type="entry name" value="T9SS_PorP_fam"/>
    <property type="match status" value="1"/>
</dbReference>
<name>A0A1G7WTN7_9FLAO</name>
<dbReference type="OrthoDB" id="1320396at2"/>
<dbReference type="Pfam" id="PF11751">
    <property type="entry name" value="PorP_SprF"/>
    <property type="match status" value="1"/>
</dbReference>
<dbReference type="STRING" id="470826.SAMN04488027_106122"/>
<feature type="signal peptide" evidence="1">
    <location>
        <begin position="1"/>
        <end position="22"/>
    </location>
</feature>
<dbReference type="AlphaFoldDB" id="A0A1G7WTN7"/>
<organism evidence="2 3">
    <name type="scientific">Psychroflexus sediminis</name>
    <dbReference type="NCBI Taxonomy" id="470826"/>
    <lineage>
        <taxon>Bacteria</taxon>
        <taxon>Pseudomonadati</taxon>
        <taxon>Bacteroidota</taxon>
        <taxon>Flavobacteriia</taxon>
        <taxon>Flavobacteriales</taxon>
        <taxon>Flavobacteriaceae</taxon>
        <taxon>Psychroflexus</taxon>
    </lineage>
</organism>
<proteinExistence type="predicted"/>
<feature type="chain" id="PRO_5011478110" evidence="1">
    <location>
        <begin position="23"/>
        <end position="308"/>
    </location>
</feature>
<accession>A0A1G7WTN7</accession>
<protein>
    <submittedName>
        <fullName evidence="2">Type IX secretion system membrane protein, PorP/SprF family</fullName>
    </submittedName>
</protein>
<dbReference type="InterPro" id="IPR019861">
    <property type="entry name" value="PorP/SprF_Bacteroidetes"/>
</dbReference>
<reference evidence="2 3" key="1">
    <citation type="submission" date="2016-10" db="EMBL/GenBank/DDBJ databases">
        <authorList>
            <person name="de Groot N.N."/>
        </authorList>
    </citation>
    <scope>NUCLEOTIDE SEQUENCE [LARGE SCALE GENOMIC DNA]</scope>
    <source>
        <strain evidence="2 3">DSM 19803</strain>
    </source>
</reference>
<dbReference type="RefSeq" id="WP_093367858.1">
    <property type="nucleotide sequence ID" value="NZ_FNCW01000006.1"/>
</dbReference>
<dbReference type="EMBL" id="FNCW01000006">
    <property type="protein sequence ID" value="SDG75289.1"/>
    <property type="molecule type" value="Genomic_DNA"/>
</dbReference>
<sequence>MIQLLKNISMALILSLGFLGQAQTDVKLSNFVFAPLIYNPAYAGSSDGYSATGFYTSQWVGFDGAPETLILTGHDRIGLTNLGAGFDIMSDKIGASRENKVAGNISYHLRLSQNWLLSAGVKFGVKNYAIDYNLLSIEDQNEFGNPFGDLSRTSLIFGTGVFLHRENFFIGVSIPNFLTTSYIDDFRNTLANTTPNYYLTTGYRFELEREVYLQPTLMTRIANGAPYSALVSFNLDWKDKMFASVNYEHNVTAGAFFGIRIMDQIMVGYSYDTSITTFAQYNGGIHSLMINFRAKERYRRDRCGCFTY</sequence>
<evidence type="ECO:0000313" key="3">
    <source>
        <dbReference type="Proteomes" id="UP000199296"/>
    </source>
</evidence>
<evidence type="ECO:0000256" key="1">
    <source>
        <dbReference type="SAM" id="SignalP"/>
    </source>
</evidence>
<gene>
    <name evidence="2" type="ORF">SAMN04488027_106122</name>
</gene>
<dbReference type="Proteomes" id="UP000199296">
    <property type="component" value="Unassembled WGS sequence"/>
</dbReference>
<evidence type="ECO:0000313" key="2">
    <source>
        <dbReference type="EMBL" id="SDG75289.1"/>
    </source>
</evidence>
<keyword evidence="1" id="KW-0732">Signal</keyword>